<organism evidence="3 4">
    <name type="scientific">Vallitalea pronyensis</name>
    <dbReference type="NCBI Taxonomy" id="1348613"/>
    <lineage>
        <taxon>Bacteria</taxon>
        <taxon>Bacillati</taxon>
        <taxon>Bacillota</taxon>
        <taxon>Clostridia</taxon>
        <taxon>Lachnospirales</taxon>
        <taxon>Vallitaleaceae</taxon>
        <taxon>Vallitalea</taxon>
    </lineage>
</organism>
<protein>
    <submittedName>
        <fullName evidence="3">Uncharacterized protein</fullName>
    </submittedName>
</protein>
<keyword evidence="2" id="KW-0472">Membrane</keyword>
<dbReference type="RefSeq" id="WP_212697419.1">
    <property type="nucleotide sequence ID" value="NZ_CP058649.1"/>
</dbReference>
<reference evidence="3" key="1">
    <citation type="submission" date="2020-07" db="EMBL/GenBank/DDBJ databases">
        <title>Vallitalea pronyensis genome.</title>
        <authorList>
            <person name="Postec A."/>
        </authorList>
    </citation>
    <scope>NUCLEOTIDE SEQUENCE</scope>
    <source>
        <strain evidence="3">FatNI3</strain>
    </source>
</reference>
<name>A0A8J8MIK8_9FIRM</name>
<feature type="coiled-coil region" evidence="1">
    <location>
        <begin position="330"/>
        <end position="364"/>
    </location>
</feature>
<accession>A0A8J8MIK8</accession>
<evidence type="ECO:0000256" key="1">
    <source>
        <dbReference type="SAM" id="Coils"/>
    </source>
</evidence>
<keyword evidence="2" id="KW-1133">Transmembrane helix</keyword>
<dbReference type="KEGG" id="vpy:HZI73_06370"/>
<sequence>MNLLKKIKALFQRKLEHIDEKNYLGVNIQDVYNDADNTYKVCQQLISAKRDKERVVQEYEKNVKKYSGIQQIEGLPKKTLAALEKYAHTYMDTSKHKDEYVNRIKGVGEELNYLEDYDEDIPHVIENIRHIEDKQRAVKNDIHSIEGEKAELGYKALRLVKTQKAVKILMIILLMVFALSAFILATLYKTNDIDIMIPSITMMVIIGFFGMWIYIFRRYVAHEMKKNNMLRQRAVELLNKIKVKYVHHEQFLAYAYKKYKVKSGDMLEERYHHYHQNQQDKHHIHHISRNIISAEEDIGKLLSKHQVEVDDPFFDDIQYHVSKTKRHAYKQEIENNIKTLRNTMDEYDKEILLITKLLEDVKEKDDSNDKAISKMIERLNLS</sequence>
<proteinExistence type="predicted"/>
<dbReference type="EMBL" id="CP058649">
    <property type="protein sequence ID" value="QUI21948.1"/>
    <property type="molecule type" value="Genomic_DNA"/>
</dbReference>
<keyword evidence="4" id="KW-1185">Reference proteome</keyword>
<dbReference type="AlphaFoldDB" id="A0A8J8MIK8"/>
<feature type="transmembrane region" description="Helical" evidence="2">
    <location>
        <begin position="168"/>
        <end position="189"/>
    </location>
</feature>
<feature type="transmembrane region" description="Helical" evidence="2">
    <location>
        <begin position="195"/>
        <end position="216"/>
    </location>
</feature>
<dbReference type="Proteomes" id="UP000683246">
    <property type="component" value="Chromosome"/>
</dbReference>
<gene>
    <name evidence="3" type="ORF">HZI73_06370</name>
</gene>
<evidence type="ECO:0000256" key="2">
    <source>
        <dbReference type="SAM" id="Phobius"/>
    </source>
</evidence>
<evidence type="ECO:0000313" key="4">
    <source>
        <dbReference type="Proteomes" id="UP000683246"/>
    </source>
</evidence>
<keyword evidence="1" id="KW-0175">Coiled coil</keyword>
<keyword evidence="2" id="KW-0812">Transmembrane</keyword>
<evidence type="ECO:0000313" key="3">
    <source>
        <dbReference type="EMBL" id="QUI21948.1"/>
    </source>
</evidence>